<dbReference type="EMBL" id="JAOJ01000002">
    <property type="protein sequence ID" value="EUA69278.1"/>
    <property type="molecule type" value="Genomic_DNA"/>
</dbReference>
<dbReference type="GO" id="GO:0005829">
    <property type="term" value="C:cytosol"/>
    <property type="evidence" value="ECO:0007669"/>
    <property type="project" value="TreeGrafter"/>
</dbReference>
<dbReference type="InterPro" id="IPR050742">
    <property type="entry name" value="Helicase_Restrict-Modif_Enz"/>
</dbReference>
<dbReference type="GO" id="GO:0005524">
    <property type="term" value="F:ATP binding"/>
    <property type="evidence" value="ECO:0007669"/>
    <property type="project" value="InterPro"/>
</dbReference>
<dbReference type="Pfam" id="PF03457">
    <property type="entry name" value="HA"/>
    <property type="match status" value="2"/>
</dbReference>
<dbReference type="AlphaFoldDB" id="X8DNP3"/>
<dbReference type="InterPro" id="IPR014001">
    <property type="entry name" value="Helicase_ATP-bd"/>
</dbReference>
<dbReference type="GO" id="GO:0003677">
    <property type="term" value="F:DNA binding"/>
    <property type="evidence" value="ECO:0007669"/>
    <property type="project" value="InterPro"/>
</dbReference>
<dbReference type="SUPFAM" id="SSF52540">
    <property type="entry name" value="P-loop containing nucleoside triphosphate hydrolases"/>
    <property type="match status" value="1"/>
</dbReference>
<sequence length="1055" mass="117009">MSDMTELLIADSVTEPVPGPRRHQRGPRSHQTEALNSLAAVLDSVPRAQLVMSCGTGKTLVGRWHAERIGAAVTAVVVPSLSLIAQTLAEWRSVPGWPFEALITCSDRTTADGEYERAAGDGQDVSASYWASLRARVTTESAIVANRLRDHSPSRPLVVFSTYHSVHVVADAARRAGVVMDLVVADEAHTLAGRPRPEFRIVLEEKLPARTRVFMTATQVLAETEPHSEYFEDWSAPLSMSDEKLFGPVAYRLDFSAAIARDLLSDYRVLVYETSGENLTPDPVSALLAGAREGIGKVLSFHGRVGKARAFAAAIDGITLPDGRTVVARSVAGKDATRQRMQALELLRSARPEQMVVVCSARCLAAGVDIPAVDGVLFADPKNSDVDVIQAVGRALRKSPGKSHGVIMIPVCIPRDLDEDTALSTGAFSAVWRVLRGLRAMDDRLARELDEVLRAPSRRGIRDGSRLLSHIEFNVPSITDVSLLNNKIVDFVSPAWDLFYTELEQFVAEHGHARPERNTKLGRWCERQRMMYRTGMLIDDRRARLRALPGWTWDVAEQRWIEQWAQVADLFRRHGESLLTDPELAVIPIDAGVLSRKCRASTVGRWCAWNRQLARRGDLSDWQADKLNEVDSWAWALITETDAAAVDLLGEYVAWKGHANPPPDVVEDDIELGRWLNEIRRQRVTGRLSQPLLDEIEMVTPADSAGGALRWYRVEMQWLLGIEALRQFRAREGHLRIPEKHTEALPDTTIPLYDWCTRQRYFYRHGQMPPARAQALERVDGWLWERQPAPRVLMDIGDARHGTRTGYVKGCKCEECTEANRTKARERIARSVAGRPTTDWVSATRARMHLAALDTQGAQQKSLARASELNVKTIVGVLSGTTKRILPETETAILALTFGAVQAAVAPGTSIDGGPTWVLLDDLIARGWPKAWIAREIGKGTEKSLQLRRDSVTAGHAKAVARLYERLGERKPQSWRRCKQLPTLDEILAESPNEPAHPALAVAPGSGTSEDSGNQNRWAKQLLDQGYSIQHIAKRCAMTEAQVKSLTATDRRMTA</sequence>
<dbReference type="GO" id="GO:0016787">
    <property type="term" value="F:hydrolase activity"/>
    <property type="evidence" value="ECO:0007669"/>
    <property type="project" value="InterPro"/>
</dbReference>
<dbReference type="SMART" id="SM00487">
    <property type="entry name" value="DEXDc"/>
    <property type="match status" value="1"/>
</dbReference>
<comment type="caution">
    <text evidence="3">The sequence shown here is derived from an EMBL/GenBank/DDBJ whole genome shotgun (WGS) entry which is preliminary data.</text>
</comment>
<feature type="region of interest" description="Disordered" evidence="1">
    <location>
        <begin position="10"/>
        <end position="30"/>
    </location>
</feature>
<dbReference type="Pfam" id="PF00271">
    <property type="entry name" value="Helicase_C"/>
    <property type="match status" value="1"/>
</dbReference>
<dbReference type="Gene3D" id="6.10.140.530">
    <property type="match status" value="2"/>
</dbReference>
<dbReference type="PANTHER" id="PTHR47396">
    <property type="entry name" value="TYPE I RESTRICTION ENZYME ECOKI R PROTEIN"/>
    <property type="match status" value="1"/>
</dbReference>
<dbReference type="InterPro" id="IPR001650">
    <property type="entry name" value="Helicase_C-like"/>
</dbReference>
<dbReference type="InterPro" id="IPR027417">
    <property type="entry name" value="P-loop_NTPase"/>
</dbReference>
<reference evidence="3 4" key="1">
    <citation type="submission" date="2013-12" db="EMBL/GenBank/DDBJ databases">
        <authorList>
            <person name="Zelazny A."/>
            <person name="Olivier K."/>
            <person name="Holland S."/>
            <person name="Lenaerts A."/>
            <person name="Ordway D."/>
            <person name="DeGroote M.A."/>
            <person name="Parker T."/>
            <person name="Sizemore C."/>
            <person name="Tallon L.J."/>
            <person name="Sadzewicz L.K."/>
            <person name="Sengamalay N."/>
            <person name="Fraser C.M."/>
            <person name="Hine E."/>
            <person name="Shefchek K.A."/>
            <person name="Das S.P."/>
            <person name="Tettelin H."/>
        </authorList>
    </citation>
    <scope>NUCLEOTIDE SEQUENCE [LARGE SCALE GENOMIC DNA]</scope>
    <source>
        <strain evidence="3 4">1513</strain>
    </source>
</reference>
<organism evidence="3 4">
    <name type="scientific">Mycobacteroides abscessus subsp. bolletii 1513</name>
    <dbReference type="NCBI Taxonomy" id="1299321"/>
    <lineage>
        <taxon>Bacteria</taxon>
        <taxon>Bacillati</taxon>
        <taxon>Actinomycetota</taxon>
        <taxon>Actinomycetes</taxon>
        <taxon>Mycobacteriales</taxon>
        <taxon>Mycobacteriaceae</taxon>
        <taxon>Mycobacteroides</taxon>
        <taxon>Mycobacteroides abscessus</taxon>
    </lineage>
</organism>
<accession>X8DNP3</accession>
<gene>
    <name evidence="3" type="ORF">I540_3048</name>
</gene>
<dbReference type="Proteomes" id="UP000023351">
    <property type="component" value="Unassembled WGS sequence"/>
</dbReference>
<feature type="domain" description="Helicase ATP-binding" evidence="2">
    <location>
        <begin position="39"/>
        <end position="237"/>
    </location>
</feature>
<name>X8DNP3_9MYCO</name>
<evidence type="ECO:0000313" key="4">
    <source>
        <dbReference type="Proteomes" id="UP000023351"/>
    </source>
</evidence>
<dbReference type="InterPro" id="IPR006935">
    <property type="entry name" value="Helicase/UvrB_N"/>
</dbReference>
<dbReference type="Gene3D" id="3.40.50.300">
    <property type="entry name" value="P-loop containing nucleotide triphosphate hydrolases"/>
    <property type="match status" value="2"/>
</dbReference>
<dbReference type="CDD" id="cd18785">
    <property type="entry name" value="SF2_C"/>
    <property type="match status" value="1"/>
</dbReference>
<protein>
    <submittedName>
        <fullName evidence="3">Type III restriction enzyme, res subunit</fullName>
    </submittedName>
</protein>
<dbReference type="PROSITE" id="PS51192">
    <property type="entry name" value="HELICASE_ATP_BIND_1"/>
    <property type="match status" value="1"/>
</dbReference>
<dbReference type="InterPro" id="IPR005114">
    <property type="entry name" value="Helicase_assoc"/>
</dbReference>
<dbReference type="PANTHER" id="PTHR47396:SF1">
    <property type="entry name" value="ATP-DEPENDENT HELICASE IRC3-RELATED"/>
    <property type="match status" value="1"/>
</dbReference>
<evidence type="ECO:0000259" key="2">
    <source>
        <dbReference type="PROSITE" id="PS51192"/>
    </source>
</evidence>
<dbReference type="Pfam" id="PF04851">
    <property type="entry name" value="ResIII"/>
    <property type="match status" value="1"/>
</dbReference>
<evidence type="ECO:0000256" key="1">
    <source>
        <dbReference type="SAM" id="MobiDB-lite"/>
    </source>
</evidence>
<proteinExistence type="predicted"/>
<evidence type="ECO:0000313" key="3">
    <source>
        <dbReference type="EMBL" id="EUA69278.1"/>
    </source>
</evidence>
<dbReference type="PATRIC" id="fig|1299321.3.peg.2961"/>